<accession>A0A8H5IEW7</accession>
<keyword evidence="5" id="KW-1185">Reference proteome</keyword>
<organism evidence="4 5">
    <name type="scientific">Fusarium napiforme</name>
    <dbReference type="NCBI Taxonomy" id="42672"/>
    <lineage>
        <taxon>Eukaryota</taxon>
        <taxon>Fungi</taxon>
        <taxon>Dikarya</taxon>
        <taxon>Ascomycota</taxon>
        <taxon>Pezizomycotina</taxon>
        <taxon>Sordariomycetes</taxon>
        <taxon>Hypocreomycetidae</taxon>
        <taxon>Hypocreales</taxon>
        <taxon>Nectriaceae</taxon>
        <taxon>Fusarium</taxon>
        <taxon>Fusarium fujikuroi species complex</taxon>
    </lineage>
</organism>
<dbReference type="AlphaFoldDB" id="A0A8H5IEW7"/>
<feature type="compositionally biased region" description="Basic and acidic residues" evidence="1">
    <location>
        <begin position="743"/>
        <end position="777"/>
    </location>
</feature>
<feature type="region of interest" description="Disordered" evidence="1">
    <location>
        <begin position="822"/>
        <end position="870"/>
    </location>
</feature>
<keyword evidence="2" id="KW-0812">Transmembrane</keyword>
<dbReference type="InterPro" id="IPR004043">
    <property type="entry name" value="LCCL"/>
</dbReference>
<evidence type="ECO:0000256" key="2">
    <source>
        <dbReference type="SAM" id="Phobius"/>
    </source>
</evidence>
<comment type="caution">
    <text evidence="4">The sequence shown here is derived from an EMBL/GenBank/DDBJ whole genome shotgun (WGS) entry which is preliminary data.</text>
</comment>
<name>A0A8H5IEW7_9HYPO</name>
<dbReference type="SMART" id="SM00603">
    <property type="entry name" value="LCCL"/>
    <property type="match status" value="1"/>
</dbReference>
<dbReference type="InterPro" id="IPR036609">
    <property type="entry name" value="LCCL_sf"/>
</dbReference>
<feature type="transmembrane region" description="Helical" evidence="2">
    <location>
        <begin position="508"/>
        <end position="531"/>
    </location>
</feature>
<feature type="compositionally biased region" description="Pro residues" evidence="1">
    <location>
        <begin position="828"/>
        <end position="843"/>
    </location>
</feature>
<feature type="transmembrane region" description="Helical" evidence="2">
    <location>
        <begin position="543"/>
        <end position="565"/>
    </location>
</feature>
<protein>
    <submittedName>
        <fullName evidence="4">LCCL domain-containing protein</fullName>
    </submittedName>
</protein>
<feature type="region of interest" description="Disordered" evidence="1">
    <location>
        <begin position="102"/>
        <end position="139"/>
    </location>
</feature>
<feature type="transmembrane region" description="Helical" evidence="2">
    <location>
        <begin position="432"/>
        <end position="454"/>
    </location>
</feature>
<dbReference type="PROSITE" id="PS50820">
    <property type="entry name" value="LCCL"/>
    <property type="match status" value="1"/>
</dbReference>
<gene>
    <name evidence="4" type="ORF">FNAPI_11987</name>
</gene>
<evidence type="ECO:0000313" key="5">
    <source>
        <dbReference type="Proteomes" id="UP000574317"/>
    </source>
</evidence>
<feature type="region of interest" description="Disordered" evidence="1">
    <location>
        <begin position="25"/>
        <end position="74"/>
    </location>
</feature>
<feature type="domain" description="LCCL" evidence="3">
    <location>
        <begin position="308"/>
        <end position="360"/>
    </location>
</feature>
<sequence>MNCQTIINSTSPIISLVSPHTHVGKRKQKCDTIGSSRNTNIDKRSPFSTFTLHPSAPGLPEQANPPSQAKSQAQAQRPLALVYAIHSSYLLPYPGNDVGVVPVSGSGSDSDRENAYTHPDAPLDTGTTLEVDDSGPSTPRFIQDETTWKRWNWVPYPVRRASKWVVKWSHGPANPQPFRIKPLFPAIQEYPLVLVDRLIPNLKHRFWLVFCYLSIWIVTFALVKRRDTMASEIEGWGTPQTIGCGVSYWAAGNLCGLDGSDCRPFNGSGFPFKCRANCENYHVLNPRAVGDQELIYAPMVVGGPGTNGSAEPVYRGDSFVCAAAIHAGVVSNQDGGCGVVELVGRSENYAASRHHGISSIGFDSYFPLSFRFVPDVKCSAIDSRWDLLAVSTVFAGVLSLFTNSAALFFFTIFTGIFWTVGMALDPPPSRTVASLFSNLIGKFLPAMFCAWVMYDKMGVRRTLKGLTAQVEKTILWLGGCWVGGMENYTLSFIPISRLNKHDLNQQPGARAALAIIIIVLVAIVCSQVWFFRKEGRLIKYLKLYALLVGAILISLTIPSLNLRIHHYIIALLLLPGTSMQTRPSLLYQGLLVGLFISGIARWGFDPVLQTSEALQGDAQKGSKLPSITEPVIHLANGTDTLSNITFTWNEPPRQLYDGISILVNDVERFRTYFGDVDEERSFVWSRNSTLDLPEYFRFAYMDGSESGDYTKAGIWTVDGEWNKMKPGPSRLKARSLDNNKLVNKSDKGRDKKEQMKKGMNDKERMEKEKIEKEKEGEGEGEEEEGYLDKEKAAGNKTAEVDKAMQFSIAIRIPLLSTIMTRAKRRKQPPPPPLPPIPQTPPKTTPTGSEPKESSDKDEPTSLDSTLYAHSIPKPPDPCPYHYKPVYYFFYDSLRQPTVLQAVLESSEPPKLRNAKVRGYSLAPRGRFTSLVESQPGSGVLGRAVQVQSAEEEYKLGWHQTSAYVLTPCLIEFIDREEPRELAGLVFTDAGDQRAWRTMRFDYKAWKSQIGTRLPRNWQRSTLEPSS</sequence>
<keyword evidence="2" id="KW-0472">Membrane</keyword>
<reference evidence="4 5" key="1">
    <citation type="submission" date="2020-05" db="EMBL/GenBank/DDBJ databases">
        <title>Identification and distribution of gene clusters putatively required for synthesis of sphingolipid metabolism inhibitors in phylogenetically diverse species of the filamentous fungus Fusarium.</title>
        <authorList>
            <person name="Kim H.-S."/>
            <person name="Busman M."/>
            <person name="Brown D.W."/>
            <person name="Divon H."/>
            <person name="Uhlig S."/>
            <person name="Proctor R.H."/>
        </authorList>
    </citation>
    <scope>NUCLEOTIDE SEQUENCE [LARGE SCALE GENOMIC DNA]</scope>
    <source>
        <strain evidence="4 5">NRRL 25196</strain>
    </source>
</reference>
<feature type="transmembrane region" description="Helical" evidence="2">
    <location>
        <begin position="387"/>
        <end position="420"/>
    </location>
</feature>
<dbReference type="Gene3D" id="3.10.490.10">
    <property type="entry name" value="Gamma-glutamyl cyclotransferase-like"/>
    <property type="match status" value="1"/>
</dbReference>
<feature type="transmembrane region" description="Helical" evidence="2">
    <location>
        <begin position="474"/>
        <end position="496"/>
    </location>
</feature>
<evidence type="ECO:0000259" key="3">
    <source>
        <dbReference type="PROSITE" id="PS50820"/>
    </source>
</evidence>
<dbReference type="PANTHER" id="PTHR31331:SF8">
    <property type="entry name" value="LCCL DOMAIN PROTEIN (AFU_ORTHOLOGUE AFUA_5G02970)"/>
    <property type="match status" value="1"/>
</dbReference>
<dbReference type="InterPro" id="IPR051957">
    <property type="entry name" value="CRISP-LCCL_domain"/>
</dbReference>
<dbReference type="Proteomes" id="UP000574317">
    <property type="component" value="Unassembled WGS sequence"/>
</dbReference>
<evidence type="ECO:0000256" key="1">
    <source>
        <dbReference type="SAM" id="MobiDB-lite"/>
    </source>
</evidence>
<dbReference type="EMBL" id="JAAOAO010000586">
    <property type="protein sequence ID" value="KAF5535727.1"/>
    <property type="molecule type" value="Genomic_DNA"/>
</dbReference>
<feature type="region of interest" description="Disordered" evidence="1">
    <location>
        <begin position="726"/>
        <end position="793"/>
    </location>
</feature>
<feature type="compositionally biased region" description="Basic and acidic residues" evidence="1">
    <location>
        <begin position="849"/>
        <end position="859"/>
    </location>
</feature>
<keyword evidence="2" id="KW-1133">Transmembrane helix</keyword>
<dbReference type="InterPro" id="IPR013024">
    <property type="entry name" value="GGCT-like"/>
</dbReference>
<dbReference type="PANTHER" id="PTHR31331">
    <property type="entry name" value="LCCL DOMAIN PROTEIN (AFU_ORTHOLOGUE AFUA_5G08630)"/>
    <property type="match status" value="1"/>
</dbReference>
<dbReference type="Pfam" id="PF03815">
    <property type="entry name" value="LCCL"/>
    <property type="match status" value="1"/>
</dbReference>
<dbReference type="CDD" id="cd06661">
    <property type="entry name" value="GGCT_like"/>
    <property type="match status" value="1"/>
</dbReference>
<dbReference type="Gene3D" id="2.170.130.20">
    <property type="entry name" value="LCCL-like domain"/>
    <property type="match status" value="1"/>
</dbReference>
<evidence type="ECO:0000313" key="4">
    <source>
        <dbReference type="EMBL" id="KAF5535727.1"/>
    </source>
</evidence>
<proteinExistence type="predicted"/>
<feature type="transmembrane region" description="Helical" evidence="2">
    <location>
        <begin position="206"/>
        <end position="223"/>
    </location>
</feature>
<feature type="compositionally biased region" description="Low complexity" evidence="1">
    <location>
        <begin position="62"/>
        <end position="74"/>
    </location>
</feature>
<dbReference type="SUPFAM" id="SSF69848">
    <property type="entry name" value="LCCL domain"/>
    <property type="match status" value="1"/>
</dbReference>